<dbReference type="InterPro" id="IPR023346">
    <property type="entry name" value="Lysozyme-like_dom_sf"/>
</dbReference>
<dbReference type="EMBL" id="JBHSTI010000029">
    <property type="protein sequence ID" value="MFC6239428.1"/>
    <property type="molecule type" value="Genomic_DNA"/>
</dbReference>
<comment type="caution">
    <text evidence="3">The sequence shown here is derived from an EMBL/GenBank/DDBJ whole genome shotgun (WGS) entry which is preliminary data.</text>
</comment>
<evidence type="ECO:0008006" key="5">
    <source>
        <dbReference type="Google" id="ProtNLM"/>
    </source>
</evidence>
<feature type="compositionally biased region" description="Low complexity" evidence="1">
    <location>
        <begin position="201"/>
        <end position="214"/>
    </location>
</feature>
<evidence type="ECO:0000313" key="4">
    <source>
        <dbReference type="Proteomes" id="UP001596138"/>
    </source>
</evidence>
<evidence type="ECO:0000313" key="3">
    <source>
        <dbReference type="EMBL" id="MFC6239428.1"/>
    </source>
</evidence>
<gene>
    <name evidence="3" type="ORF">ACFQGU_16255</name>
</gene>
<feature type="chain" id="PRO_5046360768" description="Peptidase C51 domain-containing protein" evidence="2">
    <location>
        <begin position="33"/>
        <end position="390"/>
    </location>
</feature>
<keyword evidence="2" id="KW-0732">Signal</keyword>
<proteinExistence type="predicted"/>
<feature type="region of interest" description="Disordered" evidence="1">
    <location>
        <begin position="201"/>
        <end position="220"/>
    </location>
</feature>
<protein>
    <recommendedName>
        <fullName evidence="5">Peptidase C51 domain-containing protein</fullName>
    </recommendedName>
</protein>
<dbReference type="Proteomes" id="UP001596138">
    <property type="component" value="Unassembled WGS sequence"/>
</dbReference>
<accession>A0ABW1T3Z1</accession>
<sequence>MKAGLAAAAATALAAPVLAVLAVLGAAGTALACLTAPGPALADTAPVPAPARVWIAAVQNACLQLPQPWIAAVMAADSGFDPAHAGPRGRGLIAVTEPDWVAVHGAGWNVDLDGDGLPDDSDPFTVAHVAGRMLCQLLDDLDQPQGTPLSGPRRLSWLDTLALAHHSGPAAVATYPRIDNSAKTYLERVHADAVAWTSTTPTATTAGSATGAPSQEAPSAHVDGACASSLAGTGTVVVPPGTPTDVAGAVAAALNLVGARSGWYNRCDRLACRAYGYANSGYESASVHWTRMLATGHARPGDRCPPLGAFVYWATGGPAGHIALVVQADPACDPARIKVVTNDALDHATGFTGGVYLVTLAQIETGFMSRSGYRGWSDPVCAGALQAGAA</sequence>
<evidence type="ECO:0000256" key="1">
    <source>
        <dbReference type="SAM" id="MobiDB-lite"/>
    </source>
</evidence>
<organism evidence="3 4">
    <name type="scientific">Longivirga aurantiaca</name>
    <dbReference type="NCBI Taxonomy" id="1837743"/>
    <lineage>
        <taxon>Bacteria</taxon>
        <taxon>Bacillati</taxon>
        <taxon>Actinomycetota</taxon>
        <taxon>Actinomycetes</taxon>
        <taxon>Sporichthyales</taxon>
        <taxon>Sporichthyaceae</taxon>
        <taxon>Longivirga</taxon>
    </lineage>
</organism>
<dbReference type="PROSITE" id="PS51257">
    <property type="entry name" value="PROKAR_LIPOPROTEIN"/>
    <property type="match status" value="1"/>
</dbReference>
<name>A0ABW1T3Z1_9ACTN</name>
<feature type="signal peptide" evidence="2">
    <location>
        <begin position="1"/>
        <end position="32"/>
    </location>
</feature>
<reference evidence="4" key="1">
    <citation type="journal article" date="2019" name="Int. J. Syst. Evol. Microbiol.">
        <title>The Global Catalogue of Microorganisms (GCM) 10K type strain sequencing project: providing services to taxonomists for standard genome sequencing and annotation.</title>
        <authorList>
            <consortium name="The Broad Institute Genomics Platform"/>
            <consortium name="The Broad Institute Genome Sequencing Center for Infectious Disease"/>
            <person name="Wu L."/>
            <person name="Ma J."/>
        </authorList>
    </citation>
    <scope>NUCLEOTIDE SEQUENCE [LARGE SCALE GENOMIC DNA]</scope>
    <source>
        <strain evidence="4">CGMCC 4.7317</strain>
    </source>
</reference>
<keyword evidence="4" id="KW-1185">Reference proteome</keyword>
<evidence type="ECO:0000256" key="2">
    <source>
        <dbReference type="SAM" id="SignalP"/>
    </source>
</evidence>
<dbReference type="RefSeq" id="WP_386768717.1">
    <property type="nucleotide sequence ID" value="NZ_JBHSTI010000029.1"/>
</dbReference>
<dbReference type="SUPFAM" id="SSF53955">
    <property type="entry name" value="Lysozyme-like"/>
    <property type="match status" value="1"/>
</dbReference>